<feature type="region of interest" description="Disordered" evidence="1">
    <location>
        <begin position="69"/>
        <end position="93"/>
    </location>
</feature>
<organism evidence="2 3">
    <name type="scientific">Vibrio cholerae</name>
    <dbReference type="NCBI Taxonomy" id="666"/>
    <lineage>
        <taxon>Bacteria</taxon>
        <taxon>Pseudomonadati</taxon>
        <taxon>Pseudomonadota</taxon>
        <taxon>Gammaproteobacteria</taxon>
        <taxon>Vibrionales</taxon>
        <taxon>Vibrionaceae</taxon>
        <taxon>Vibrio</taxon>
    </lineage>
</organism>
<dbReference type="Proteomes" id="UP000046067">
    <property type="component" value="Unassembled WGS sequence"/>
</dbReference>
<sequence>MAPRVAQPTARKNSIPARQRAECPVQALVQADPSSAPPLAVEPQQKSASLGYPSAQFVLARAVRIGKARQASRKRPLVGKCSANEHSIDSSSTYDRNLISRRVGNGIRVINQTDR</sequence>
<dbReference type="EMBL" id="CWQJ01000019">
    <property type="protein sequence ID" value="CSC48548.1"/>
    <property type="molecule type" value="Genomic_DNA"/>
</dbReference>
<evidence type="ECO:0000256" key="1">
    <source>
        <dbReference type="SAM" id="MobiDB-lite"/>
    </source>
</evidence>
<evidence type="ECO:0000313" key="3">
    <source>
        <dbReference type="Proteomes" id="UP000046067"/>
    </source>
</evidence>
<evidence type="ECO:0000313" key="2">
    <source>
        <dbReference type="EMBL" id="CSC48548.1"/>
    </source>
</evidence>
<protein>
    <submittedName>
        <fullName evidence="2">Uncharacterized protein</fullName>
    </submittedName>
</protein>
<proteinExistence type="predicted"/>
<dbReference type="AlphaFoldDB" id="A0A655YRK0"/>
<accession>A0A655YRK0</accession>
<name>A0A655YRK0_VIBCL</name>
<reference evidence="2 3" key="1">
    <citation type="submission" date="2015-07" db="EMBL/GenBank/DDBJ databases">
        <authorList>
            <consortium name="Pathogen Informatics"/>
        </authorList>
    </citation>
    <scope>NUCLEOTIDE SEQUENCE [LARGE SCALE GENOMIC DNA]</scope>
    <source>
        <strain evidence="2 3">A325</strain>
    </source>
</reference>
<gene>
    <name evidence="2" type="ORF">ERS013201_02740</name>
</gene>